<evidence type="ECO:0000313" key="1">
    <source>
        <dbReference type="EMBL" id="MFC5408823.1"/>
    </source>
</evidence>
<evidence type="ECO:0000313" key="2">
    <source>
        <dbReference type="Proteomes" id="UP001596106"/>
    </source>
</evidence>
<keyword evidence="2" id="KW-1185">Reference proteome</keyword>
<dbReference type="Gene3D" id="2.20.110.10">
    <property type="entry name" value="Histone H3 K4-specific methyltransferase SET7/9 N-terminal domain"/>
    <property type="match status" value="1"/>
</dbReference>
<organism evidence="1 2">
    <name type="scientific">Larkinella bovis</name>
    <dbReference type="NCBI Taxonomy" id="683041"/>
    <lineage>
        <taxon>Bacteria</taxon>
        <taxon>Pseudomonadati</taxon>
        <taxon>Bacteroidota</taxon>
        <taxon>Cytophagia</taxon>
        <taxon>Cytophagales</taxon>
        <taxon>Spirosomataceae</taxon>
        <taxon>Larkinella</taxon>
    </lineage>
</organism>
<protein>
    <submittedName>
        <fullName evidence="1">Toxin-antitoxin system YwqK family antitoxin</fullName>
    </submittedName>
</protein>
<accession>A0ABW0I6A5</accession>
<gene>
    <name evidence="1" type="ORF">ACFPMF_05860</name>
</gene>
<dbReference type="Proteomes" id="UP001596106">
    <property type="component" value="Unassembled WGS sequence"/>
</dbReference>
<proteinExistence type="predicted"/>
<sequence>MNGFCLLLLSSLLVIQPDDGAKKNRRPKNRVERKAFQDSYAEITYHDRWEKVVTVRFFDPENHRISEEHFSNYPLRIRHGRASAWYPNGQLRWACDFKNNQINGPYFSYFEDGTLKRRELYRQGVARKGECFTPDGTPTACNPLVQQAEFDGNQKQFIQFMKERLPRIPSTEPTLFITLKGTLSEEGILFGLRPMPYMAQRPQSEKDLARQLIESLHDMPRWRPLIIDDQPIQSDLLISIQFSNGKVFNASYGINLL</sequence>
<dbReference type="RefSeq" id="WP_379842076.1">
    <property type="nucleotide sequence ID" value="NZ_JBHSMA010000001.1"/>
</dbReference>
<reference evidence="2" key="1">
    <citation type="journal article" date="2019" name="Int. J. Syst. Evol. Microbiol.">
        <title>The Global Catalogue of Microorganisms (GCM) 10K type strain sequencing project: providing services to taxonomists for standard genome sequencing and annotation.</title>
        <authorList>
            <consortium name="The Broad Institute Genomics Platform"/>
            <consortium name="The Broad Institute Genome Sequencing Center for Infectious Disease"/>
            <person name="Wu L."/>
            <person name="Ma J."/>
        </authorList>
    </citation>
    <scope>NUCLEOTIDE SEQUENCE [LARGE SCALE GENOMIC DNA]</scope>
    <source>
        <strain evidence="2">CCUG 55250</strain>
    </source>
</reference>
<dbReference type="Pfam" id="PF07661">
    <property type="entry name" value="MORN_2"/>
    <property type="match status" value="2"/>
</dbReference>
<comment type="caution">
    <text evidence="1">The sequence shown here is derived from an EMBL/GenBank/DDBJ whole genome shotgun (WGS) entry which is preliminary data.</text>
</comment>
<name>A0ABW0I6A5_9BACT</name>
<dbReference type="SUPFAM" id="SSF82185">
    <property type="entry name" value="Histone H3 K4-specific methyltransferase SET7/9 N-terminal domain"/>
    <property type="match status" value="1"/>
</dbReference>
<dbReference type="InterPro" id="IPR011652">
    <property type="entry name" value="MORN_2"/>
</dbReference>
<dbReference type="EMBL" id="JBHSMA010000001">
    <property type="protein sequence ID" value="MFC5408823.1"/>
    <property type="molecule type" value="Genomic_DNA"/>
</dbReference>